<sequence length="341" mass="36900">MQYTTLGSSGLIVSRLAFGSMTFTRDAHFAGITKTTGADVDAIVGQAIDGGINFFDTADIYSAGQSEEVLGAALASRRGEVVIATKVRGRMGEALVQAGLSKRNIHYSIDQSLRRLGTDWVDLYIAHWEDVYTPLEETLEALDAVVRSGKARYIGFSNWAPWKVAAALEMQKANGWARFTHGQVYYSLVGRDVERDMVPMARHYGLGLTCWSPLGGGLLSGRYTRDTAPGGDDRLASFDFIPTDKAKAFDILDAVREIAVELDASVAQVALAWLLTRPAVSSVIVGASKPHQLADNLGAADIVLPDAALARLDALGRPETLYPQWHNDMFHDTAARAALGR</sequence>
<accession>A0A918PN90</accession>
<evidence type="ECO:0000259" key="2">
    <source>
        <dbReference type="Pfam" id="PF00248"/>
    </source>
</evidence>
<dbReference type="FunFam" id="3.20.20.100:FF:000004">
    <property type="entry name" value="Oxidoreductase, aldo/keto reductase"/>
    <property type="match status" value="1"/>
</dbReference>
<feature type="domain" description="NADP-dependent oxidoreductase" evidence="2">
    <location>
        <begin position="15"/>
        <end position="315"/>
    </location>
</feature>
<keyword evidence="4" id="KW-1185">Reference proteome</keyword>
<dbReference type="Gene3D" id="3.20.20.100">
    <property type="entry name" value="NADP-dependent oxidoreductase domain"/>
    <property type="match status" value="1"/>
</dbReference>
<evidence type="ECO:0000313" key="3">
    <source>
        <dbReference type="EMBL" id="GGZ15549.1"/>
    </source>
</evidence>
<dbReference type="GO" id="GO:0016491">
    <property type="term" value="F:oxidoreductase activity"/>
    <property type="evidence" value="ECO:0007669"/>
    <property type="project" value="UniProtKB-KW"/>
</dbReference>
<evidence type="ECO:0000256" key="1">
    <source>
        <dbReference type="ARBA" id="ARBA00023002"/>
    </source>
</evidence>
<dbReference type="InterPro" id="IPR050523">
    <property type="entry name" value="AKR_Detox_Biosynth"/>
</dbReference>
<dbReference type="CDD" id="cd19091">
    <property type="entry name" value="AKR_PsAKR"/>
    <property type="match status" value="1"/>
</dbReference>
<keyword evidence="1" id="KW-0560">Oxidoreductase</keyword>
<proteinExistence type="predicted"/>
<reference evidence="3" key="2">
    <citation type="submission" date="2020-09" db="EMBL/GenBank/DDBJ databases">
        <authorList>
            <person name="Sun Q."/>
            <person name="Kim S."/>
        </authorList>
    </citation>
    <scope>NUCLEOTIDE SEQUENCE</scope>
    <source>
        <strain evidence="3">KCTC 32255</strain>
    </source>
</reference>
<dbReference type="EMBL" id="BMZA01000022">
    <property type="protein sequence ID" value="GGZ15549.1"/>
    <property type="molecule type" value="Genomic_DNA"/>
</dbReference>
<dbReference type="RefSeq" id="WP_189622399.1">
    <property type="nucleotide sequence ID" value="NZ_BMZA01000022.1"/>
</dbReference>
<dbReference type="Proteomes" id="UP000648075">
    <property type="component" value="Unassembled WGS sequence"/>
</dbReference>
<evidence type="ECO:0000313" key="4">
    <source>
        <dbReference type="Proteomes" id="UP000648075"/>
    </source>
</evidence>
<name>A0A918PN90_9SPHN</name>
<protein>
    <submittedName>
        <fullName evidence="3">Oxidoreductase</fullName>
    </submittedName>
</protein>
<dbReference type="PANTHER" id="PTHR43364:SF18">
    <property type="entry name" value="OXIDOREDUCTASE"/>
    <property type="match status" value="1"/>
</dbReference>
<reference evidence="3" key="1">
    <citation type="journal article" date="2014" name="Int. J. Syst. Evol. Microbiol.">
        <title>Complete genome sequence of Corynebacterium casei LMG S-19264T (=DSM 44701T), isolated from a smear-ripened cheese.</title>
        <authorList>
            <consortium name="US DOE Joint Genome Institute (JGI-PGF)"/>
            <person name="Walter F."/>
            <person name="Albersmeier A."/>
            <person name="Kalinowski J."/>
            <person name="Ruckert C."/>
        </authorList>
    </citation>
    <scope>NUCLEOTIDE SEQUENCE</scope>
    <source>
        <strain evidence="3">KCTC 32255</strain>
    </source>
</reference>
<dbReference type="InterPro" id="IPR020471">
    <property type="entry name" value="AKR"/>
</dbReference>
<organism evidence="3 4">
    <name type="scientific">Novosphingobium colocasiae</name>
    <dbReference type="NCBI Taxonomy" id="1256513"/>
    <lineage>
        <taxon>Bacteria</taxon>
        <taxon>Pseudomonadati</taxon>
        <taxon>Pseudomonadota</taxon>
        <taxon>Alphaproteobacteria</taxon>
        <taxon>Sphingomonadales</taxon>
        <taxon>Sphingomonadaceae</taxon>
        <taxon>Novosphingobium</taxon>
    </lineage>
</organism>
<dbReference type="GO" id="GO:0005829">
    <property type="term" value="C:cytosol"/>
    <property type="evidence" value="ECO:0007669"/>
    <property type="project" value="TreeGrafter"/>
</dbReference>
<dbReference type="InterPro" id="IPR023210">
    <property type="entry name" value="NADP_OxRdtase_dom"/>
</dbReference>
<dbReference type="SUPFAM" id="SSF51430">
    <property type="entry name" value="NAD(P)-linked oxidoreductase"/>
    <property type="match status" value="1"/>
</dbReference>
<dbReference type="InterPro" id="IPR036812">
    <property type="entry name" value="NAD(P)_OxRdtase_dom_sf"/>
</dbReference>
<dbReference type="Pfam" id="PF00248">
    <property type="entry name" value="Aldo_ket_red"/>
    <property type="match status" value="1"/>
</dbReference>
<comment type="caution">
    <text evidence="3">The sequence shown here is derived from an EMBL/GenBank/DDBJ whole genome shotgun (WGS) entry which is preliminary data.</text>
</comment>
<dbReference type="PANTHER" id="PTHR43364">
    <property type="entry name" value="NADH-SPECIFIC METHYLGLYOXAL REDUCTASE-RELATED"/>
    <property type="match status" value="1"/>
</dbReference>
<dbReference type="AlphaFoldDB" id="A0A918PN90"/>
<gene>
    <name evidence="3" type="ORF">GCM10011614_33030</name>
</gene>
<dbReference type="PRINTS" id="PR00069">
    <property type="entry name" value="ALDKETRDTASE"/>
</dbReference>